<reference evidence="1 2" key="1">
    <citation type="submission" date="2019-07" db="EMBL/GenBank/DDBJ databases">
        <title>R&amp;d 2014.</title>
        <authorList>
            <person name="Klenk H.-P."/>
        </authorList>
    </citation>
    <scope>NUCLEOTIDE SEQUENCE [LARGE SCALE GENOMIC DNA]</scope>
    <source>
        <strain evidence="1 2">DSM 43868</strain>
    </source>
</reference>
<name>A0A562I9T5_MICOL</name>
<keyword evidence="2" id="KW-1185">Reference proteome</keyword>
<evidence type="ECO:0000313" key="1">
    <source>
        <dbReference type="EMBL" id="TWH67453.1"/>
    </source>
</evidence>
<evidence type="ECO:0000313" key="2">
    <source>
        <dbReference type="Proteomes" id="UP000319825"/>
    </source>
</evidence>
<accession>A0A562I9T5</accession>
<gene>
    <name evidence="1" type="ORF">JD77_02428</name>
</gene>
<comment type="caution">
    <text evidence="1">The sequence shown here is derived from an EMBL/GenBank/DDBJ whole genome shotgun (WGS) entry which is preliminary data.</text>
</comment>
<dbReference type="Proteomes" id="UP000319825">
    <property type="component" value="Unassembled WGS sequence"/>
</dbReference>
<proteinExistence type="predicted"/>
<sequence>MFLVPVSVVAESDEAVPVTPLDAAGRPLAGETLVPIAGRDPEG</sequence>
<dbReference type="EMBL" id="VLKE01000001">
    <property type="protein sequence ID" value="TWH67453.1"/>
    <property type="molecule type" value="Genomic_DNA"/>
</dbReference>
<dbReference type="RefSeq" id="WP_281292097.1">
    <property type="nucleotide sequence ID" value="NZ_BAAATQ010000269.1"/>
</dbReference>
<dbReference type="AlphaFoldDB" id="A0A562I9T5"/>
<protein>
    <submittedName>
        <fullName evidence="1">Uncharacterized protein</fullName>
    </submittedName>
</protein>
<organism evidence="1 2">
    <name type="scientific">Micromonospora olivasterospora</name>
    <dbReference type="NCBI Taxonomy" id="1880"/>
    <lineage>
        <taxon>Bacteria</taxon>
        <taxon>Bacillati</taxon>
        <taxon>Actinomycetota</taxon>
        <taxon>Actinomycetes</taxon>
        <taxon>Micromonosporales</taxon>
        <taxon>Micromonosporaceae</taxon>
        <taxon>Micromonospora</taxon>
    </lineage>
</organism>